<organism evidence="6 7">
    <name type="scientific">Mycobacterium asiaticum</name>
    <dbReference type="NCBI Taxonomy" id="1790"/>
    <lineage>
        <taxon>Bacteria</taxon>
        <taxon>Bacillati</taxon>
        <taxon>Actinomycetota</taxon>
        <taxon>Actinomycetes</taxon>
        <taxon>Mycobacteriales</taxon>
        <taxon>Mycobacteriaceae</taxon>
        <taxon>Mycobacterium</taxon>
    </lineage>
</organism>
<dbReference type="SUPFAM" id="SSF53335">
    <property type="entry name" value="S-adenosyl-L-methionine-dependent methyltransferases"/>
    <property type="match status" value="1"/>
</dbReference>
<evidence type="ECO:0000313" key="7">
    <source>
        <dbReference type="Proteomes" id="UP000093819"/>
    </source>
</evidence>
<dbReference type="GO" id="GO:0016757">
    <property type="term" value="F:glycosyltransferase activity"/>
    <property type="evidence" value="ECO:0007669"/>
    <property type="project" value="UniProtKB-KW"/>
</dbReference>
<dbReference type="PANTHER" id="PTHR12526">
    <property type="entry name" value="GLYCOSYLTRANSFERASE"/>
    <property type="match status" value="1"/>
</dbReference>
<comment type="caution">
    <text evidence="6">The sequence shown here is derived from an EMBL/GenBank/DDBJ whole genome shotgun (WGS) entry which is preliminary data.</text>
</comment>
<dbReference type="AlphaFoldDB" id="A0A1A3N668"/>
<evidence type="ECO:0000259" key="5">
    <source>
        <dbReference type="Pfam" id="PF05050"/>
    </source>
</evidence>
<name>A0A1A3N668_MYCAS</name>
<keyword evidence="2" id="KW-0328">Glycosyltransferase</keyword>
<gene>
    <name evidence="6" type="ORF">A5635_04425</name>
</gene>
<dbReference type="InterPro" id="IPR029063">
    <property type="entry name" value="SAM-dependent_MTases_sf"/>
</dbReference>
<evidence type="ECO:0000259" key="4">
    <source>
        <dbReference type="Pfam" id="PF00534"/>
    </source>
</evidence>
<dbReference type="InterPro" id="IPR006342">
    <property type="entry name" value="FkbM_mtfrase"/>
</dbReference>
<evidence type="ECO:0000256" key="1">
    <source>
        <dbReference type="ARBA" id="ARBA00009481"/>
    </source>
</evidence>
<dbReference type="OrthoDB" id="477186at2"/>
<keyword evidence="3" id="KW-0808">Transferase</keyword>
<evidence type="ECO:0000313" key="6">
    <source>
        <dbReference type="EMBL" id="OBK17653.1"/>
    </source>
</evidence>
<dbReference type="Gene3D" id="3.40.50.150">
    <property type="entry name" value="Vaccinia Virus protein VP39"/>
    <property type="match status" value="1"/>
</dbReference>
<dbReference type="CDD" id="cd03801">
    <property type="entry name" value="GT4_PimA-like"/>
    <property type="match status" value="1"/>
</dbReference>
<comment type="similarity">
    <text evidence="1">Belongs to the glycosyltransferase group 1 family. Glycosyltransferase 4 subfamily.</text>
</comment>
<feature type="domain" description="Glycosyl transferase family 1" evidence="4">
    <location>
        <begin position="183"/>
        <end position="335"/>
    </location>
</feature>
<dbReference type="Gene3D" id="3.40.50.2000">
    <property type="entry name" value="Glycogen Phosphorylase B"/>
    <property type="match status" value="2"/>
</dbReference>
<protein>
    <submittedName>
        <fullName evidence="6">Uncharacterized protein</fullName>
    </submittedName>
</protein>
<dbReference type="RefSeq" id="WP_065037181.1">
    <property type="nucleotide sequence ID" value="NZ_LZLR01000182.1"/>
</dbReference>
<dbReference type="Pfam" id="PF00534">
    <property type="entry name" value="Glycos_transf_1"/>
    <property type="match status" value="1"/>
</dbReference>
<feature type="domain" description="Methyltransferase FkbM" evidence="5">
    <location>
        <begin position="432"/>
        <end position="595"/>
    </location>
</feature>
<proteinExistence type="inferred from homology"/>
<sequence length="653" mass="71782">MPARLRVVVVGPAPAQPASRGGMATVSSLMAAHPDERFDIVMVPTYIEGSLGYRLWVGVTGMLRATWLVSRRRADILHVHLAHGGSVLRKALPMAAARVAAVPTVVHAHSYDFGGWFDRLPVVWQWVVRRLLVADRWLVLGARHVDEYASRLRRPADRISVLHNAVPIPSDPVVQTDVESVHAVSLGRLGARKGSYDLIAAVAMLDETLRDRLRLTLAGDGEVNEVRAAVSAAGLDQTIFVAGWLDPAARDELLGQAKIFVLPSYDEGLPMALLEAMAYGLAPVTTLVGSIGEAITDRETGLVVQPGRPAQIAEALTELLKDDTLRAGLGAAARSRAGDFGLDRWYRRLTDIWTETTHESEGGSAVTTKDRLLHSEAANWAAKYVTVRNVGRVFGRTAMTTATEMLWRRRLTQDLAMSVADHCTPSGATVVDIGASWGLFTYHLARRVGKSGQLYSFEPHPDNAPMLRKLADARSQVRFHQAAVSDEPGTAQLLVPERRNRQVTAQGSLSHGFDGQGVEVRRIDVPTVRLDDVLPPGISVDFVKIDVEGHEMAVLSGGAEMFRRCRPTILIEIEQRHLARPIGEVFRQIEDLGYHLFYVTESALRPIADFDVERDQMSMVDTDDFHPFAMPRGYVHDFCAVRSPELVARFLAS</sequence>
<accession>A0A1A3N668</accession>
<dbReference type="NCBIfam" id="TIGR01444">
    <property type="entry name" value="fkbM_fam"/>
    <property type="match status" value="1"/>
</dbReference>
<dbReference type="EMBL" id="LZLR01000182">
    <property type="protein sequence ID" value="OBK17653.1"/>
    <property type="molecule type" value="Genomic_DNA"/>
</dbReference>
<evidence type="ECO:0000256" key="3">
    <source>
        <dbReference type="ARBA" id="ARBA00022679"/>
    </source>
</evidence>
<dbReference type="Proteomes" id="UP000093819">
    <property type="component" value="Unassembled WGS sequence"/>
</dbReference>
<dbReference type="PANTHER" id="PTHR12526:SF640">
    <property type="entry name" value="COLANIC ACID BIOSYNTHESIS GLYCOSYLTRANSFERASE WCAL-RELATED"/>
    <property type="match status" value="1"/>
</dbReference>
<dbReference type="InterPro" id="IPR001296">
    <property type="entry name" value="Glyco_trans_1"/>
</dbReference>
<dbReference type="SUPFAM" id="SSF53756">
    <property type="entry name" value="UDP-Glycosyltransferase/glycogen phosphorylase"/>
    <property type="match status" value="1"/>
</dbReference>
<dbReference type="Pfam" id="PF05050">
    <property type="entry name" value="Methyltransf_21"/>
    <property type="match status" value="1"/>
</dbReference>
<evidence type="ECO:0000256" key="2">
    <source>
        <dbReference type="ARBA" id="ARBA00022676"/>
    </source>
</evidence>
<reference evidence="6 7" key="1">
    <citation type="submission" date="2016-06" db="EMBL/GenBank/DDBJ databases">
        <authorList>
            <person name="Kjaerup R.B."/>
            <person name="Dalgaard T.S."/>
            <person name="Juul-Madsen H.R."/>
        </authorList>
    </citation>
    <scope>NUCLEOTIDE SEQUENCE [LARGE SCALE GENOMIC DNA]</scope>
    <source>
        <strain evidence="6 7">1245335.1</strain>
    </source>
</reference>